<keyword evidence="8 13" id="KW-0238">DNA-binding</keyword>
<keyword evidence="17" id="KW-1185">Reference proteome</keyword>
<dbReference type="SUPFAM" id="SSF48024">
    <property type="entry name" value="N-terminal domain of DnaB helicase"/>
    <property type="match status" value="1"/>
</dbReference>
<dbReference type="AlphaFoldDB" id="E1QHQ1"/>
<dbReference type="FunFam" id="1.10.860.10:FF:000001">
    <property type="entry name" value="Replicative DNA helicase"/>
    <property type="match status" value="1"/>
</dbReference>
<dbReference type="InterPro" id="IPR007693">
    <property type="entry name" value="DNA_helicase_DnaB-like_N"/>
</dbReference>
<evidence type="ECO:0000313" key="16">
    <source>
        <dbReference type="EMBL" id="ADK85094.1"/>
    </source>
</evidence>
<dbReference type="GO" id="GO:0005524">
    <property type="term" value="F:ATP binding"/>
    <property type="evidence" value="ECO:0007669"/>
    <property type="project" value="UniProtKB-UniRule"/>
</dbReference>
<evidence type="ECO:0000256" key="8">
    <source>
        <dbReference type="ARBA" id="ARBA00023125"/>
    </source>
</evidence>
<keyword evidence="4 13" id="KW-0547">Nucleotide-binding</keyword>
<reference evidence="16 17" key="1">
    <citation type="journal article" date="2010" name="Stand. Genomic Sci.">
        <title>Complete genome sequence of Desulfarculus baarsii type strain (2st14).</title>
        <authorList>
            <person name="Sun H."/>
            <person name="Spring S."/>
            <person name="Lapidus A."/>
            <person name="Davenport K."/>
            <person name="Del Rio T.G."/>
            <person name="Tice H."/>
            <person name="Nolan M."/>
            <person name="Copeland A."/>
            <person name="Cheng J.F."/>
            <person name="Lucas S."/>
            <person name="Tapia R."/>
            <person name="Goodwin L."/>
            <person name="Pitluck S."/>
            <person name="Ivanova N."/>
            <person name="Pagani I."/>
            <person name="Mavromatis K."/>
            <person name="Ovchinnikova G."/>
            <person name="Pati A."/>
            <person name="Chen A."/>
            <person name="Palaniappan K."/>
            <person name="Hauser L."/>
            <person name="Chang Y.J."/>
            <person name="Jeffries C.D."/>
            <person name="Detter J.C."/>
            <person name="Han C."/>
            <person name="Rohde M."/>
            <person name="Brambilla E."/>
            <person name="Goker M."/>
            <person name="Woyke T."/>
            <person name="Bristow J."/>
            <person name="Eisen J.A."/>
            <person name="Markowitz V."/>
            <person name="Hugenholtz P."/>
            <person name="Kyrpides N.C."/>
            <person name="Klenk H.P."/>
            <person name="Land M."/>
        </authorList>
    </citation>
    <scope>NUCLEOTIDE SEQUENCE [LARGE SCALE GENOMIC DNA]</scope>
    <source>
        <strain evidence="17">ATCC 33931 / DSM 2075 / LMG 7858 / VKM B-1802 / 2st14</strain>
    </source>
</reference>
<dbReference type="Pfam" id="PF03796">
    <property type="entry name" value="DnaB_C"/>
    <property type="match status" value="1"/>
</dbReference>
<evidence type="ECO:0000256" key="7">
    <source>
        <dbReference type="ARBA" id="ARBA00022840"/>
    </source>
</evidence>
<dbReference type="PANTHER" id="PTHR30153:SF2">
    <property type="entry name" value="REPLICATIVE DNA HELICASE"/>
    <property type="match status" value="1"/>
</dbReference>
<evidence type="ECO:0000256" key="9">
    <source>
        <dbReference type="ARBA" id="ARBA00023235"/>
    </source>
</evidence>
<name>E1QHQ1_DESB2</name>
<organism evidence="16 17">
    <name type="scientific">Desulfarculus baarsii (strain ATCC 33931 / DSM 2075 / LMG 7858 / VKM B-1802 / 2st14)</name>
    <dbReference type="NCBI Taxonomy" id="644282"/>
    <lineage>
        <taxon>Bacteria</taxon>
        <taxon>Pseudomonadati</taxon>
        <taxon>Thermodesulfobacteriota</taxon>
        <taxon>Desulfarculia</taxon>
        <taxon>Desulfarculales</taxon>
        <taxon>Desulfarculaceae</taxon>
        <taxon>Desulfarculus</taxon>
    </lineage>
</organism>
<comment type="similarity">
    <text evidence="1 13">Belongs to the helicase family. DnaB subfamily.</text>
</comment>
<evidence type="ECO:0000256" key="11">
    <source>
        <dbReference type="ARBA" id="ARBA00048954"/>
    </source>
</evidence>
<dbReference type="NCBIfam" id="NF004384">
    <property type="entry name" value="PRK05748.1"/>
    <property type="match status" value="1"/>
</dbReference>
<dbReference type="GO" id="GO:0042802">
    <property type="term" value="F:identical protein binding"/>
    <property type="evidence" value="ECO:0007669"/>
    <property type="project" value="UniProtKB-ARBA"/>
</dbReference>
<dbReference type="EC" id="5.6.2.3" evidence="12 13"/>
<dbReference type="SMART" id="SM00382">
    <property type="entry name" value="AAA"/>
    <property type="match status" value="1"/>
</dbReference>
<comment type="catalytic activity">
    <reaction evidence="11 13">
        <text>ATP + H2O = ADP + phosphate + H(+)</text>
        <dbReference type="Rhea" id="RHEA:13065"/>
        <dbReference type="ChEBI" id="CHEBI:15377"/>
        <dbReference type="ChEBI" id="CHEBI:15378"/>
        <dbReference type="ChEBI" id="CHEBI:30616"/>
        <dbReference type="ChEBI" id="CHEBI:43474"/>
        <dbReference type="ChEBI" id="CHEBI:456216"/>
        <dbReference type="EC" id="5.6.2.3"/>
    </reaction>
</comment>
<dbReference type="eggNOG" id="COG0305">
    <property type="taxonomic scope" value="Bacteria"/>
</dbReference>
<dbReference type="GO" id="GO:0005829">
    <property type="term" value="C:cytosol"/>
    <property type="evidence" value="ECO:0007669"/>
    <property type="project" value="TreeGrafter"/>
</dbReference>
<dbReference type="STRING" id="644282.Deba_1727"/>
<proteinExistence type="inferred from homology"/>
<evidence type="ECO:0000256" key="10">
    <source>
        <dbReference type="ARBA" id="ARBA00044932"/>
    </source>
</evidence>
<sequence length="463" mass="50462">MAQPGPGPRRVPPHDLEAEQGVLGGVLSQGEDVLAGIAASLKADAFYDRRHAHIYSAMLTLYDKGRPVDLITITSRLRDDGRLDEVGGAAYLAELADIVLSPAHVDHYAELVRDKALLRAFIGAATEGIEEAFTNQGDPDMALEAAEKAIFQATQQRLNKSLLPMRDVVSSALAVIEARFKNKGQVLGVTTGFKALDRLTTGLQPGDLIIIAGRPSMGKTAFALNIAANAALRGGVPTAVFSLEMSAEQLGLRLLASEARVSGSKIRSGFLNQNQDWPNLTEAADRLSQAPIFIDDTPAITVLEMRSKARRLKSEHNLGLVLVDYLQLMRGRANSDSREQEISDISRSLKALAKELDLPVVALSQLNRKVEERPNKRPILSDLRESGAIEQDADVIAFIYRDKVYRQKSNKEDGDDAPVMPDDNIAEIIIGKQRNGPTGTVKLAFLDDLTKFEDLAHDDDFVQ</sequence>
<dbReference type="NCBIfam" id="TIGR00665">
    <property type="entry name" value="DnaB"/>
    <property type="match status" value="1"/>
</dbReference>
<evidence type="ECO:0000313" key="17">
    <source>
        <dbReference type="Proteomes" id="UP000009047"/>
    </source>
</evidence>
<keyword evidence="3 13" id="KW-0235">DNA replication</keyword>
<dbReference type="Proteomes" id="UP000009047">
    <property type="component" value="Chromosome"/>
</dbReference>
<dbReference type="EMBL" id="CP002085">
    <property type="protein sequence ID" value="ADK85094.1"/>
    <property type="molecule type" value="Genomic_DNA"/>
</dbReference>
<dbReference type="Gene3D" id="1.10.860.10">
    <property type="entry name" value="DNAb Helicase, Chain A"/>
    <property type="match status" value="1"/>
</dbReference>
<dbReference type="GO" id="GO:1990077">
    <property type="term" value="C:primosome complex"/>
    <property type="evidence" value="ECO:0007669"/>
    <property type="project" value="UniProtKB-UniRule"/>
</dbReference>
<comment type="function">
    <text evidence="10 13">The main replicative DNA helicase, it participates in initiation and elongation during chromosome replication. Travels ahead of the DNA replisome, separating dsDNA into templates for DNA synthesis. A processive ATP-dependent 5'-3' DNA helicase it has DNA-dependent ATPase activity.</text>
</comment>
<evidence type="ECO:0000256" key="4">
    <source>
        <dbReference type="ARBA" id="ARBA00022741"/>
    </source>
</evidence>
<evidence type="ECO:0000256" key="2">
    <source>
        <dbReference type="ARBA" id="ARBA00022515"/>
    </source>
</evidence>
<feature type="domain" description="RecA family profile 1" evidence="14">
    <location>
        <begin position="185"/>
        <end position="366"/>
    </location>
</feature>
<dbReference type="PANTHER" id="PTHR30153">
    <property type="entry name" value="REPLICATIVE DNA HELICASE DNAB"/>
    <property type="match status" value="1"/>
</dbReference>
<keyword evidence="9" id="KW-0413">Isomerase</keyword>
<evidence type="ECO:0000256" key="3">
    <source>
        <dbReference type="ARBA" id="ARBA00022705"/>
    </source>
</evidence>
<dbReference type="PROSITE" id="PS51199">
    <property type="entry name" value="SF4_HELICASE"/>
    <property type="match status" value="1"/>
</dbReference>
<dbReference type="HOGENOM" id="CLU_005373_0_0_7"/>
<dbReference type="GO" id="GO:0140664">
    <property type="term" value="F:ATP-dependent DNA damage sensor activity"/>
    <property type="evidence" value="ECO:0007669"/>
    <property type="project" value="InterPro"/>
</dbReference>
<feature type="domain" description="SF4 helicase" evidence="15">
    <location>
        <begin position="182"/>
        <end position="459"/>
    </location>
</feature>
<dbReference type="GO" id="GO:0006281">
    <property type="term" value="P:DNA repair"/>
    <property type="evidence" value="ECO:0007669"/>
    <property type="project" value="InterPro"/>
</dbReference>
<keyword evidence="6 13" id="KW-0347">Helicase</keyword>
<evidence type="ECO:0000256" key="12">
    <source>
        <dbReference type="NCBIfam" id="TIGR00665"/>
    </source>
</evidence>
<dbReference type="Pfam" id="PF00772">
    <property type="entry name" value="DnaB"/>
    <property type="match status" value="1"/>
</dbReference>
<evidence type="ECO:0000256" key="5">
    <source>
        <dbReference type="ARBA" id="ARBA00022801"/>
    </source>
</evidence>
<evidence type="ECO:0000259" key="15">
    <source>
        <dbReference type="PROSITE" id="PS51199"/>
    </source>
</evidence>
<dbReference type="KEGG" id="dbr:Deba_1727"/>
<dbReference type="InterPro" id="IPR007692">
    <property type="entry name" value="DNA_helicase_DnaB"/>
</dbReference>
<dbReference type="InterPro" id="IPR003593">
    <property type="entry name" value="AAA+_ATPase"/>
</dbReference>
<dbReference type="GO" id="GO:0016887">
    <property type="term" value="F:ATP hydrolysis activity"/>
    <property type="evidence" value="ECO:0007669"/>
    <property type="project" value="RHEA"/>
</dbReference>
<dbReference type="GO" id="GO:0003677">
    <property type="term" value="F:DNA binding"/>
    <property type="evidence" value="ECO:0007669"/>
    <property type="project" value="UniProtKB-UniRule"/>
</dbReference>
<dbReference type="InterPro" id="IPR016136">
    <property type="entry name" value="DNA_helicase_N/primase_C"/>
</dbReference>
<dbReference type="InterPro" id="IPR020588">
    <property type="entry name" value="RecA_ATP-bd"/>
</dbReference>
<accession>E1QHQ1</accession>
<keyword evidence="2 13" id="KW-0639">Primosome</keyword>
<dbReference type="RefSeq" id="WP_013258546.1">
    <property type="nucleotide sequence ID" value="NC_014365.1"/>
</dbReference>
<evidence type="ECO:0000259" key="14">
    <source>
        <dbReference type="PROSITE" id="PS50162"/>
    </source>
</evidence>
<dbReference type="SUPFAM" id="SSF52540">
    <property type="entry name" value="P-loop containing nucleoside triphosphate hydrolases"/>
    <property type="match status" value="1"/>
</dbReference>
<dbReference type="GO" id="GO:0043139">
    <property type="term" value="F:5'-3' DNA helicase activity"/>
    <property type="evidence" value="ECO:0007669"/>
    <property type="project" value="UniProtKB-EC"/>
</dbReference>
<keyword evidence="5 13" id="KW-0378">Hydrolase</keyword>
<dbReference type="GO" id="GO:0006269">
    <property type="term" value="P:DNA replication, synthesis of primer"/>
    <property type="evidence" value="ECO:0007669"/>
    <property type="project" value="UniProtKB-UniRule"/>
</dbReference>
<dbReference type="Gene3D" id="3.40.50.300">
    <property type="entry name" value="P-loop containing nucleotide triphosphate hydrolases"/>
    <property type="match status" value="1"/>
</dbReference>
<dbReference type="InterPro" id="IPR007694">
    <property type="entry name" value="DNA_helicase_DnaB-like_C"/>
</dbReference>
<dbReference type="PROSITE" id="PS50162">
    <property type="entry name" value="RECA_2"/>
    <property type="match status" value="1"/>
</dbReference>
<dbReference type="InterPro" id="IPR036185">
    <property type="entry name" value="DNA_heli_DnaB-like_N_sf"/>
</dbReference>
<evidence type="ECO:0000256" key="13">
    <source>
        <dbReference type="RuleBase" id="RU362085"/>
    </source>
</evidence>
<evidence type="ECO:0000256" key="6">
    <source>
        <dbReference type="ARBA" id="ARBA00022806"/>
    </source>
</evidence>
<dbReference type="CDD" id="cd00984">
    <property type="entry name" value="DnaB_C"/>
    <property type="match status" value="1"/>
</dbReference>
<keyword evidence="7 13" id="KW-0067">ATP-binding</keyword>
<dbReference type="OrthoDB" id="9773982at2"/>
<dbReference type="FunFam" id="3.40.50.300:FF:000076">
    <property type="entry name" value="Replicative DNA helicase"/>
    <property type="match status" value="1"/>
</dbReference>
<gene>
    <name evidence="16" type="ordered locus">Deba_1727</name>
</gene>
<dbReference type="InterPro" id="IPR027417">
    <property type="entry name" value="P-loop_NTPase"/>
</dbReference>
<evidence type="ECO:0000256" key="1">
    <source>
        <dbReference type="ARBA" id="ARBA00008428"/>
    </source>
</evidence>
<protein>
    <recommendedName>
        <fullName evidence="12 13">Replicative DNA helicase</fullName>
        <ecNumber evidence="12 13">5.6.2.3</ecNumber>
    </recommendedName>
</protein>